<keyword evidence="1" id="KW-0805">Transcription regulation</keyword>
<evidence type="ECO:0000256" key="2">
    <source>
        <dbReference type="ARBA" id="ARBA00023125"/>
    </source>
</evidence>
<feature type="DNA-binding region" description="H-T-H motif" evidence="4">
    <location>
        <begin position="24"/>
        <end position="43"/>
    </location>
</feature>
<dbReference type="InterPro" id="IPR009057">
    <property type="entry name" value="Homeodomain-like_sf"/>
</dbReference>
<dbReference type="Gene3D" id="1.10.357.10">
    <property type="entry name" value="Tetracycline Repressor, domain 2"/>
    <property type="match status" value="1"/>
</dbReference>
<organism evidence="6 7">
    <name type="scientific">Zobellella endophytica</name>
    <dbReference type="NCBI Taxonomy" id="2116700"/>
    <lineage>
        <taxon>Bacteria</taxon>
        <taxon>Pseudomonadati</taxon>
        <taxon>Pseudomonadota</taxon>
        <taxon>Gammaproteobacteria</taxon>
        <taxon>Aeromonadales</taxon>
        <taxon>Aeromonadaceae</taxon>
        <taxon>Zobellella</taxon>
    </lineage>
</organism>
<evidence type="ECO:0000256" key="3">
    <source>
        <dbReference type="ARBA" id="ARBA00023163"/>
    </source>
</evidence>
<sequence length="191" mass="21041">MDKRQQLIVTAFELFYRHGIHAVGINQILQHSGVAKKTLYHHFPGKEALVEAVVAYRDRNYLEWLDARLARAEGGVAAVIEALFDALDDWFNDRVELLTEFHGCFFINTCGEYGDPEHEVHRQCARHKAAVIARIAGHLARCGLEPGDAQSLADTLGLLKEGATVQAHITGDKQAALKGKALAATLATPYL</sequence>
<reference evidence="6 7" key="1">
    <citation type="submission" date="2018-03" db="EMBL/GenBank/DDBJ databases">
        <title>The draft genome of Zobellella sp. 59N8.</title>
        <authorList>
            <person name="Liu L."/>
            <person name="Li L."/>
            <person name="Zhang X."/>
            <person name="Liang L."/>
            <person name="Wang T."/>
        </authorList>
    </citation>
    <scope>NUCLEOTIDE SEQUENCE [LARGE SCALE GENOMIC DNA]</scope>
    <source>
        <strain evidence="6 7">59N8</strain>
    </source>
</reference>
<dbReference type="InterPro" id="IPR054156">
    <property type="entry name" value="YxaF_TetR_C"/>
</dbReference>
<name>A0A2P7R2Q5_9GAMM</name>
<keyword evidence="2 4" id="KW-0238">DNA-binding</keyword>
<gene>
    <name evidence="6" type="ORF">C7H85_14350</name>
</gene>
<comment type="caution">
    <text evidence="6">The sequence shown here is derived from an EMBL/GenBank/DDBJ whole genome shotgun (WGS) entry which is preliminary data.</text>
</comment>
<dbReference type="EMBL" id="PXYG01000006">
    <property type="protein sequence ID" value="PSJ44493.1"/>
    <property type="molecule type" value="Genomic_DNA"/>
</dbReference>
<dbReference type="Pfam" id="PF00440">
    <property type="entry name" value="TetR_N"/>
    <property type="match status" value="1"/>
</dbReference>
<keyword evidence="7" id="KW-1185">Reference proteome</keyword>
<dbReference type="SUPFAM" id="SSF48498">
    <property type="entry name" value="Tetracyclin repressor-like, C-terminal domain"/>
    <property type="match status" value="1"/>
</dbReference>
<accession>A0A2P7R2Q5</accession>
<dbReference type="AlphaFoldDB" id="A0A2P7R2Q5"/>
<protein>
    <submittedName>
        <fullName evidence="6">TetR/AcrR family transcriptional regulator</fullName>
    </submittedName>
</protein>
<dbReference type="Proteomes" id="UP000240243">
    <property type="component" value="Unassembled WGS sequence"/>
</dbReference>
<evidence type="ECO:0000313" key="6">
    <source>
        <dbReference type="EMBL" id="PSJ44493.1"/>
    </source>
</evidence>
<feature type="domain" description="HTH tetR-type" evidence="5">
    <location>
        <begin position="1"/>
        <end position="61"/>
    </location>
</feature>
<keyword evidence="3" id="KW-0804">Transcription</keyword>
<dbReference type="PANTHER" id="PTHR47506">
    <property type="entry name" value="TRANSCRIPTIONAL REGULATORY PROTEIN"/>
    <property type="match status" value="1"/>
</dbReference>
<evidence type="ECO:0000313" key="7">
    <source>
        <dbReference type="Proteomes" id="UP000240243"/>
    </source>
</evidence>
<dbReference type="PROSITE" id="PS50977">
    <property type="entry name" value="HTH_TETR_2"/>
    <property type="match status" value="1"/>
</dbReference>
<dbReference type="SUPFAM" id="SSF46689">
    <property type="entry name" value="Homeodomain-like"/>
    <property type="match status" value="1"/>
</dbReference>
<dbReference type="PANTHER" id="PTHR47506:SF3">
    <property type="entry name" value="HTH-TYPE TRANSCRIPTIONAL REGULATOR LMRA"/>
    <property type="match status" value="1"/>
</dbReference>
<dbReference type="RefSeq" id="WP_106730377.1">
    <property type="nucleotide sequence ID" value="NZ_PXYG01000006.1"/>
</dbReference>
<dbReference type="Pfam" id="PF21993">
    <property type="entry name" value="TetR_C_13_2"/>
    <property type="match status" value="1"/>
</dbReference>
<dbReference type="GO" id="GO:0003677">
    <property type="term" value="F:DNA binding"/>
    <property type="evidence" value="ECO:0007669"/>
    <property type="project" value="UniProtKB-UniRule"/>
</dbReference>
<dbReference type="InterPro" id="IPR001647">
    <property type="entry name" value="HTH_TetR"/>
</dbReference>
<dbReference type="PRINTS" id="PR00455">
    <property type="entry name" value="HTHTETR"/>
</dbReference>
<dbReference type="OrthoDB" id="116240at2"/>
<evidence type="ECO:0000256" key="1">
    <source>
        <dbReference type="ARBA" id="ARBA00023015"/>
    </source>
</evidence>
<dbReference type="InterPro" id="IPR036271">
    <property type="entry name" value="Tet_transcr_reg_TetR-rel_C_sf"/>
</dbReference>
<evidence type="ECO:0000259" key="5">
    <source>
        <dbReference type="PROSITE" id="PS50977"/>
    </source>
</evidence>
<proteinExistence type="predicted"/>
<evidence type="ECO:0000256" key="4">
    <source>
        <dbReference type="PROSITE-ProRule" id="PRU00335"/>
    </source>
</evidence>